<keyword evidence="2" id="KW-1185">Reference proteome</keyword>
<accession>A0A8J3TXN1</accession>
<name>A0A8J3TXN1_9ACTN</name>
<proteinExistence type="predicted"/>
<dbReference type="Proteomes" id="UP000650628">
    <property type="component" value="Unassembled WGS sequence"/>
</dbReference>
<organism evidence="1 2">
    <name type="scientific">Planotetraspora mira</name>
    <dbReference type="NCBI Taxonomy" id="58121"/>
    <lineage>
        <taxon>Bacteria</taxon>
        <taxon>Bacillati</taxon>
        <taxon>Actinomycetota</taxon>
        <taxon>Actinomycetes</taxon>
        <taxon>Streptosporangiales</taxon>
        <taxon>Streptosporangiaceae</taxon>
        <taxon>Planotetraspora</taxon>
    </lineage>
</organism>
<protein>
    <submittedName>
        <fullName evidence="1">Uncharacterized protein</fullName>
    </submittedName>
</protein>
<reference evidence="1 2" key="1">
    <citation type="submission" date="2021-01" db="EMBL/GenBank/DDBJ databases">
        <title>Whole genome shotgun sequence of Planotetraspora mira NBRC 15435.</title>
        <authorList>
            <person name="Komaki H."/>
            <person name="Tamura T."/>
        </authorList>
    </citation>
    <scope>NUCLEOTIDE SEQUENCE [LARGE SCALE GENOMIC DNA]</scope>
    <source>
        <strain evidence="1 2">NBRC 15435</strain>
    </source>
</reference>
<dbReference type="AlphaFoldDB" id="A0A8J3TXN1"/>
<evidence type="ECO:0000313" key="2">
    <source>
        <dbReference type="Proteomes" id="UP000650628"/>
    </source>
</evidence>
<dbReference type="EMBL" id="BOOO01000050">
    <property type="protein sequence ID" value="GII34391.1"/>
    <property type="molecule type" value="Genomic_DNA"/>
</dbReference>
<gene>
    <name evidence="1" type="ORF">Pmi06nite_78330</name>
</gene>
<sequence>MRTPPHRAGGPETGRARVNTPPAHNAICLGGPCHGVLTHIDQDIGVLAVPVPRRSPDDPEAVASYRVTRERVHHPSCSDPFIALHWADQPAQVCPCGCERSLPR</sequence>
<dbReference type="RefSeq" id="WP_203958189.1">
    <property type="nucleotide sequence ID" value="NZ_BOOO01000050.1"/>
</dbReference>
<comment type="caution">
    <text evidence="1">The sequence shown here is derived from an EMBL/GenBank/DDBJ whole genome shotgun (WGS) entry which is preliminary data.</text>
</comment>
<evidence type="ECO:0000313" key="1">
    <source>
        <dbReference type="EMBL" id="GII34391.1"/>
    </source>
</evidence>